<organism evidence="1 2">
    <name type="scientific">Araneus ventricosus</name>
    <name type="common">Orbweaver spider</name>
    <name type="synonym">Epeira ventricosa</name>
    <dbReference type="NCBI Taxonomy" id="182803"/>
    <lineage>
        <taxon>Eukaryota</taxon>
        <taxon>Metazoa</taxon>
        <taxon>Ecdysozoa</taxon>
        <taxon>Arthropoda</taxon>
        <taxon>Chelicerata</taxon>
        <taxon>Arachnida</taxon>
        <taxon>Araneae</taxon>
        <taxon>Araneomorphae</taxon>
        <taxon>Entelegynae</taxon>
        <taxon>Araneoidea</taxon>
        <taxon>Araneidae</taxon>
        <taxon>Araneus</taxon>
    </lineage>
</organism>
<gene>
    <name evidence="1" type="ORF">AVEN_191019_1</name>
</gene>
<name>A0A4Y2PF90_ARAVE</name>
<comment type="caution">
    <text evidence="1">The sequence shown here is derived from an EMBL/GenBank/DDBJ whole genome shotgun (WGS) entry which is preliminary data.</text>
</comment>
<proteinExistence type="predicted"/>
<dbReference type="EMBL" id="BGPR01011123">
    <property type="protein sequence ID" value="GBN49729.1"/>
    <property type="molecule type" value="Genomic_DNA"/>
</dbReference>
<accession>A0A4Y2PF90</accession>
<reference evidence="1 2" key="1">
    <citation type="journal article" date="2019" name="Sci. Rep.">
        <title>Orb-weaving spider Araneus ventricosus genome elucidates the spidroin gene catalogue.</title>
        <authorList>
            <person name="Kono N."/>
            <person name="Nakamura H."/>
            <person name="Ohtoshi R."/>
            <person name="Moran D.A.P."/>
            <person name="Shinohara A."/>
            <person name="Yoshida Y."/>
            <person name="Fujiwara M."/>
            <person name="Mori M."/>
            <person name="Tomita M."/>
            <person name="Arakawa K."/>
        </authorList>
    </citation>
    <scope>NUCLEOTIDE SEQUENCE [LARGE SCALE GENOMIC DNA]</scope>
</reference>
<protein>
    <submittedName>
        <fullName evidence="1">Uncharacterized protein</fullName>
    </submittedName>
</protein>
<dbReference type="Proteomes" id="UP000499080">
    <property type="component" value="Unassembled WGS sequence"/>
</dbReference>
<sequence length="97" mass="10497">MIIWNLEGESPSIRALGIKALSRIAVLLGVLALRPTTASVDPCRTRKLSKSPISLTKSEANRRKPRQFVAGKSTITEVKENPSVTVPGGATHMKSKF</sequence>
<keyword evidence="2" id="KW-1185">Reference proteome</keyword>
<evidence type="ECO:0000313" key="2">
    <source>
        <dbReference type="Proteomes" id="UP000499080"/>
    </source>
</evidence>
<dbReference type="AlphaFoldDB" id="A0A4Y2PF90"/>
<evidence type="ECO:0000313" key="1">
    <source>
        <dbReference type="EMBL" id="GBN49729.1"/>
    </source>
</evidence>